<dbReference type="RefSeq" id="WP_145208812.1">
    <property type="nucleotide sequence ID" value="NZ_CP036432.1"/>
</dbReference>
<reference evidence="1 2" key="1">
    <citation type="submission" date="2019-02" db="EMBL/GenBank/DDBJ databases">
        <title>Deep-cultivation of Planctomycetes and their phenomic and genomic characterization uncovers novel biology.</title>
        <authorList>
            <person name="Wiegand S."/>
            <person name="Jogler M."/>
            <person name="Boedeker C."/>
            <person name="Pinto D."/>
            <person name="Vollmers J."/>
            <person name="Rivas-Marin E."/>
            <person name="Kohn T."/>
            <person name="Peeters S.H."/>
            <person name="Heuer A."/>
            <person name="Rast P."/>
            <person name="Oberbeckmann S."/>
            <person name="Bunk B."/>
            <person name="Jeske O."/>
            <person name="Meyerdierks A."/>
            <person name="Storesund J.E."/>
            <person name="Kallscheuer N."/>
            <person name="Luecker S."/>
            <person name="Lage O.M."/>
            <person name="Pohl T."/>
            <person name="Merkel B.J."/>
            <person name="Hornburger P."/>
            <person name="Mueller R.-W."/>
            <person name="Bruemmer F."/>
            <person name="Labrenz M."/>
            <person name="Spormann A.M."/>
            <person name="Op den Camp H."/>
            <person name="Overmann J."/>
            <person name="Amann R."/>
            <person name="Jetten M.S.M."/>
            <person name="Mascher T."/>
            <person name="Medema M.H."/>
            <person name="Devos D.P."/>
            <person name="Kaster A.-K."/>
            <person name="Ovreas L."/>
            <person name="Rohde M."/>
            <person name="Galperin M.Y."/>
            <person name="Jogler C."/>
        </authorList>
    </citation>
    <scope>NUCLEOTIDE SEQUENCE [LARGE SCALE GENOMIC DNA]</scope>
    <source>
        <strain evidence="1 2">TBK1r</strain>
    </source>
</reference>
<dbReference type="EMBL" id="CP036432">
    <property type="protein sequence ID" value="QDV82769.1"/>
    <property type="molecule type" value="Genomic_DNA"/>
</dbReference>
<proteinExistence type="predicted"/>
<dbReference type="Proteomes" id="UP000318081">
    <property type="component" value="Chromosome"/>
</dbReference>
<accession>A0ABX5XLB1</accession>
<keyword evidence="2" id="KW-1185">Reference proteome</keyword>
<evidence type="ECO:0000313" key="1">
    <source>
        <dbReference type="EMBL" id="QDV82769.1"/>
    </source>
</evidence>
<sequence length="91" mass="10389">MTNVRNGDQIVAESFLEVRAKLLEVAATLDRIDRACETAPLEDGARSKRELLIEATKILLSEEPSRAERLQQLFSRKYDTDWRQQLGITEA</sequence>
<gene>
    <name evidence="1" type="ORF">TBK1r_17010</name>
</gene>
<organism evidence="1 2">
    <name type="scientific">Stieleria magnilauensis</name>
    <dbReference type="NCBI Taxonomy" id="2527963"/>
    <lineage>
        <taxon>Bacteria</taxon>
        <taxon>Pseudomonadati</taxon>
        <taxon>Planctomycetota</taxon>
        <taxon>Planctomycetia</taxon>
        <taxon>Pirellulales</taxon>
        <taxon>Pirellulaceae</taxon>
        <taxon>Stieleria</taxon>
    </lineage>
</organism>
<name>A0ABX5XLB1_9BACT</name>
<evidence type="ECO:0000313" key="2">
    <source>
        <dbReference type="Proteomes" id="UP000318081"/>
    </source>
</evidence>
<protein>
    <submittedName>
        <fullName evidence="1">Uncharacterized protein</fullName>
    </submittedName>
</protein>